<feature type="signal peptide" evidence="1">
    <location>
        <begin position="1"/>
        <end position="24"/>
    </location>
</feature>
<keyword evidence="1" id="KW-0732">Signal</keyword>
<accession>A0AAE0P2R3</accession>
<reference evidence="2" key="1">
    <citation type="journal article" date="2023" name="Mol. Phylogenet. Evol.">
        <title>Genome-scale phylogeny and comparative genomics of the fungal order Sordariales.</title>
        <authorList>
            <person name="Hensen N."/>
            <person name="Bonometti L."/>
            <person name="Westerberg I."/>
            <person name="Brannstrom I.O."/>
            <person name="Guillou S."/>
            <person name="Cros-Aarteil S."/>
            <person name="Calhoun S."/>
            <person name="Haridas S."/>
            <person name="Kuo A."/>
            <person name="Mondo S."/>
            <person name="Pangilinan J."/>
            <person name="Riley R."/>
            <person name="LaButti K."/>
            <person name="Andreopoulos B."/>
            <person name="Lipzen A."/>
            <person name="Chen C."/>
            <person name="Yan M."/>
            <person name="Daum C."/>
            <person name="Ng V."/>
            <person name="Clum A."/>
            <person name="Steindorff A."/>
            <person name="Ohm R.A."/>
            <person name="Martin F."/>
            <person name="Silar P."/>
            <person name="Natvig D.O."/>
            <person name="Lalanne C."/>
            <person name="Gautier V."/>
            <person name="Ament-Velasquez S.L."/>
            <person name="Kruys A."/>
            <person name="Hutchinson M.I."/>
            <person name="Powell A.J."/>
            <person name="Barry K."/>
            <person name="Miller A.N."/>
            <person name="Grigoriev I.V."/>
            <person name="Debuchy R."/>
            <person name="Gladieux P."/>
            <person name="Hiltunen Thoren M."/>
            <person name="Johannesson H."/>
        </authorList>
    </citation>
    <scope>NUCLEOTIDE SEQUENCE</scope>
    <source>
        <strain evidence="2">FGSC 1904</strain>
    </source>
</reference>
<reference evidence="2" key="2">
    <citation type="submission" date="2023-07" db="EMBL/GenBank/DDBJ databases">
        <authorList>
            <consortium name="Lawrence Berkeley National Laboratory"/>
            <person name="Haridas S."/>
            <person name="Hensen N."/>
            <person name="Bonometti L."/>
            <person name="Westerberg I."/>
            <person name="Brannstrom I.O."/>
            <person name="Guillou S."/>
            <person name="Cros-Aarteil S."/>
            <person name="Calhoun S."/>
            <person name="Kuo A."/>
            <person name="Mondo S."/>
            <person name="Pangilinan J."/>
            <person name="Riley R."/>
            <person name="LaButti K."/>
            <person name="Andreopoulos B."/>
            <person name="Lipzen A."/>
            <person name="Chen C."/>
            <person name="Yanf M."/>
            <person name="Daum C."/>
            <person name="Ng V."/>
            <person name="Clum A."/>
            <person name="Steindorff A."/>
            <person name="Ohm R."/>
            <person name="Martin F."/>
            <person name="Silar P."/>
            <person name="Natvig D."/>
            <person name="Lalanne C."/>
            <person name="Gautier V."/>
            <person name="Ament-velasquez S.L."/>
            <person name="Kruys A."/>
            <person name="Hutchinson M.I."/>
            <person name="Powell A.J."/>
            <person name="Barry K."/>
            <person name="Miller A.N."/>
            <person name="Grigoriev I.V."/>
            <person name="Debuchy R."/>
            <person name="Gladieux P."/>
            <person name="Thoren M.H."/>
            <person name="Johannesson H."/>
        </authorList>
    </citation>
    <scope>NUCLEOTIDE SEQUENCE</scope>
    <source>
        <strain evidence="2">FGSC 1904</strain>
    </source>
</reference>
<dbReference type="Proteomes" id="UP001281003">
    <property type="component" value="Unassembled WGS sequence"/>
</dbReference>
<evidence type="ECO:0008006" key="4">
    <source>
        <dbReference type="Google" id="ProtNLM"/>
    </source>
</evidence>
<comment type="caution">
    <text evidence="2">The sequence shown here is derived from an EMBL/GenBank/DDBJ whole genome shotgun (WGS) entry which is preliminary data.</text>
</comment>
<evidence type="ECO:0000313" key="3">
    <source>
        <dbReference type="Proteomes" id="UP001281003"/>
    </source>
</evidence>
<feature type="chain" id="PRO_5042158460" description="Secreted protein" evidence="1">
    <location>
        <begin position="25"/>
        <end position="110"/>
    </location>
</feature>
<dbReference type="EMBL" id="JAUTDP010000011">
    <property type="protein sequence ID" value="KAK3392388.1"/>
    <property type="molecule type" value="Genomic_DNA"/>
</dbReference>
<dbReference type="AlphaFoldDB" id="A0AAE0P2R3"/>
<name>A0AAE0P2R3_SORBR</name>
<evidence type="ECO:0000256" key="1">
    <source>
        <dbReference type="SAM" id="SignalP"/>
    </source>
</evidence>
<keyword evidence="3" id="KW-1185">Reference proteome</keyword>
<sequence length="110" mass="11941">MELICCISCLLVFFFMILCDLAIGDLGASCVVADLSIPGGVKYLVGLHGRKEPVETGATTEFLLRGRSFLLCTLWSSPTVQLTSEMSCRLSFFDCSLPYSPLAMIFGSKS</sequence>
<gene>
    <name evidence="2" type="ORF">B0T20DRAFT_54926</name>
</gene>
<evidence type="ECO:0000313" key="2">
    <source>
        <dbReference type="EMBL" id="KAK3392388.1"/>
    </source>
</evidence>
<organism evidence="2 3">
    <name type="scientific">Sordaria brevicollis</name>
    <dbReference type="NCBI Taxonomy" id="83679"/>
    <lineage>
        <taxon>Eukaryota</taxon>
        <taxon>Fungi</taxon>
        <taxon>Dikarya</taxon>
        <taxon>Ascomycota</taxon>
        <taxon>Pezizomycotina</taxon>
        <taxon>Sordariomycetes</taxon>
        <taxon>Sordariomycetidae</taxon>
        <taxon>Sordariales</taxon>
        <taxon>Sordariaceae</taxon>
        <taxon>Sordaria</taxon>
    </lineage>
</organism>
<protein>
    <recommendedName>
        <fullName evidence="4">Secreted protein</fullName>
    </recommendedName>
</protein>
<proteinExistence type="predicted"/>